<dbReference type="PANTHER" id="PTHR30035">
    <property type="entry name" value="LIPOPROTEIN VACJ-RELATED"/>
    <property type="match status" value="1"/>
</dbReference>
<dbReference type="Proteomes" id="UP000245728">
    <property type="component" value="Chromosome"/>
</dbReference>
<dbReference type="OrthoDB" id="9785326at2"/>
<evidence type="ECO:0000256" key="4">
    <source>
        <dbReference type="SAM" id="SignalP"/>
    </source>
</evidence>
<gene>
    <name evidence="5" type="ORF">HMF8227_00818</name>
</gene>
<reference evidence="5 6" key="1">
    <citation type="submission" date="2018-05" db="EMBL/GenBank/DDBJ databases">
        <title>Salinimonas sp. HMF8227 Genome sequencing and assembly.</title>
        <authorList>
            <person name="Kang H."/>
            <person name="Kang J."/>
            <person name="Cha I."/>
            <person name="Kim H."/>
            <person name="Joh K."/>
        </authorList>
    </citation>
    <scope>NUCLEOTIDE SEQUENCE [LARGE SCALE GENOMIC DNA]</scope>
    <source>
        <strain evidence="5 6">HMF8227</strain>
    </source>
</reference>
<sequence>MSRIYFIVVISLLLLGGCSSSQQAEQRAEANQPSMAGSDKYEQRDPLEPVNRPFWTLNWDYLDPYLIRPLAVGYKTVMPDFARTGLLNAANNLSEPASALNNLLQGDMEESLISVGRFVVNSTFGLFGTLDVATDMGLNLKEEEFGQTLGVWGVGNGAYLMVPAMGPNDLRAAAGSAVDNAYFPIDNLAWQVNLFRVAVQALEARIDLMAQEQMINGAVDPYAMVRNVYFQKQDADLKDGKVEISREEEELNDDIDAYLRDL</sequence>
<dbReference type="RefSeq" id="WP_109338975.1">
    <property type="nucleotide sequence ID" value="NZ_CP029347.1"/>
</dbReference>
<evidence type="ECO:0000256" key="2">
    <source>
        <dbReference type="ARBA" id="ARBA00022729"/>
    </source>
</evidence>
<accession>A0A2S2E100</accession>
<evidence type="ECO:0000313" key="5">
    <source>
        <dbReference type="EMBL" id="AWL11314.1"/>
    </source>
</evidence>
<evidence type="ECO:0000256" key="1">
    <source>
        <dbReference type="ARBA" id="ARBA00010634"/>
    </source>
</evidence>
<keyword evidence="6" id="KW-1185">Reference proteome</keyword>
<dbReference type="PRINTS" id="PR01805">
    <property type="entry name" value="VACJLIPOPROT"/>
</dbReference>
<feature type="signal peptide" evidence="4">
    <location>
        <begin position="1"/>
        <end position="24"/>
    </location>
</feature>
<evidence type="ECO:0000313" key="6">
    <source>
        <dbReference type="Proteomes" id="UP000245728"/>
    </source>
</evidence>
<dbReference type="AlphaFoldDB" id="A0A2S2E100"/>
<protein>
    <submittedName>
        <fullName evidence="5">Putative phospholipid-binding lipoprotein MlaA</fullName>
    </submittedName>
</protein>
<name>A0A2S2E100_9ALTE</name>
<dbReference type="EMBL" id="CP029347">
    <property type="protein sequence ID" value="AWL11314.1"/>
    <property type="molecule type" value="Genomic_DNA"/>
</dbReference>
<dbReference type="PROSITE" id="PS51257">
    <property type="entry name" value="PROKAR_LIPOPROTEIN"/>
    <property type="match status" value="1"/>
</dbReference>
<dbReference type="PANTHER" id="PTHR30035:SF3">
    <property type="entry name" value="INTERMEMBRANE PHOSPHOLIPID TRANSPORT SYSTEM LIPOPROTEIN MLAA"/>
    <property type="match status" value="1"/>
</dbReference>
<feature type="region of interest" description="Disordered" evidence="3">
    <location>
        <begin position="25"/>
        <end position="45"/>
    </location>
</feature>
<dbReference type="Pfam" id="PF04333">
    <property type="entry name" value="MlaA"/>
    <property type="match status" value="1"/>
</dbReference>
<dbReference type="GO" id="GO:0120010">
    <property type="term" value="P:intermembrane phospholipid transfer"/>
    <property type="evidence" value="ECO:0007669"/>
    <property type="project" value="TreeGrafter"/>
</dbReference>
<proteinExistence type="inferred from homology"/>
<comment type="similarity">
    <text evidence="1">Belongs to the MlaA family.</text>
</comment>
<feature type="chain" id="PRO_5015726967" evidence="4">
    <location>
        <begin position="25"/>
        <end position="262"/>
    </location>
</feature>
<keyword evidence="2 4" id="KW-0732">Signal</keyword>
<keyword evidence="5" id="KW-0449">Lipoprotein</keyword>
<evidence type="ECO:0000256" key="3">
    <source>
        <dbReference type="SAM" id="MobiDB-lite"/>
    </source>
</evidence>
<dbReference type="InterPro" id="IPR007428">
    <property type="entry name" value="MlaA"/>
</dbReference>
<organism evidence="5 6">
    <name type="scientific">Saliniradius amylolyticus</name>
    <dbReference type="NCBI Taxonomy" id="2183582"/>
    <lineage>
        <taxon>Bacteria</taxon>
        <taxon>Pseudomonadati</taxon>
        <taxon>Pseudomonadota</taxon>
        <taxon>Gammaproteobacteria</taxon>
        <taxon>Alteromonadales</taxon>
        <taxon>Alteromonadaceae</taxon>
        <taxon>Saliniradius</taxon>
    </lineage>
</organism>
<dbReference type="KEGG" id="salh:HMF8227_00818"/>
<dbReference type="GO" id="GO:0016020">
    <property type="term" value="C:membrane"/>
    <property type="evidence" value="ECO:0007669"/>
    <property type="project" value="InterPro"/>
</dbReference>
<feature type="compositionally biased region" description="Polar residues" evidence="3">
    <location>
        <begin position="25"/>
        <end position="35"/>
    </location>
</feature>